<protein>
    <submittedName>
        <fullName evidence="2">Uncharacterized protein</fullName>
    </submittedName>
</protein>
<gene>
    <name evidence="2" type="ORF">BRAPAZ1V2_A07P11940.2</name>
</gene>
<name>A0A8D9HLM3_BRACM</name>
<evidence type="ECO:0000313" key="3">
    <source>
        <dbReference type="Proteomes" id="UP000694005"/>
    </source>
</evidence>
<accession>A0A8D9HLM3</accession>
<evidence type="ECO:0000256" key="1">
    <source>
        <dbReference type="SAM" id="MobiDB-lite"/>
    </source>
</evidence>
<dbReference type="Gramene" id="A07p11940.2_BraZ1">
    <property type="protein sequence ID" value="A07p11940.2_BraZ1.CDS"/>
    <property type="gene ID" value="A07g11940.2_BraZ1"/>
</dbReference>
<dbReference type="AlphaFoldDB" id="A0A8D9HLM3"/>
<sequence length="158" mass="18488">MRLKWEWTNQTKTNKQHQKRRRPRSLSITPIVSLFFSLSRSSSPPHCNFFRSAFQLKFYAERVHFYSSSSILKVFDLYSFLKEKRNGEVKYSKLIVEGIKDAIKGYPIINLNLTDALDILLHVFQPDLHSSRCLFPCHSVNFHPFQALLIRSGSLLLL</sequence>
<proteinExistence type="predicted"/>
<organism evidence="2 3">
    <name type="scientific">Brassica campestris</name>
    <name type="common">Field mustard</name>
    <dbReference type="NCBI Taxonomy" id="3711"/>
    <lineage>
        <taxon>Eukaryota</taxon>
        <taxon>Viridiplantae</taxon>
        <taxon>Streptophyta</taxon>
        <taxon>Embryophyta</taxon>
        <taxon>Tracheophyta</taxon>
        <taxon>Spermatophyta</taxon>
        <taxon>Magnoliopsida</taxon>
        <taxon>eudicotyledons</taxon>
        <taxon>Gunneridae</taxon>
        <taxon>Pentapetalae</taxon>
        <taxon>rosids</taxon>
        <taxon>malvids</taxon>
        <taxon>Brassicales</taxon>
        <taxon>Brassicaceae</taxon>
        <taxon>Brassiceae</taxon>
        <taxon>Brassica</taxon>
    </lineage>
</organism>
<evidence type="ECO:0000313" key="2">
    <source>
        <dbReference type="EMBL" id="CAG7901550.1"/>
    </source>
</evidence>
<feature type="compositionally biased region" description="Basic residues" evidence="1">
    <location>
        <begin position="14"/>
        <end position="24"/>
    </location>
</feature>
<dbReference type="Proteomes" id="UP000694005">
    <property type="component" value="Chromosome A07"/>
</dbReference>
<feature type="region of interest" description="Disordered" evidence="1">
    <location>
        <begin position="1"/>
        <end position="24"/>
    </location>
</feature>
<reference evidence="2 3" key="1">
    <citation type="submission" date="2021-07" db="EMBL/GenBank/DDBJ databases">
        <authorList>
            <consortium name="Genoscope - CEA"/>
            <person name="William W."/>
        </authorList>
    </citation>
    <scope>NUCLEOTIDE SEQUENCE [LARGE SCALE GENOMIC DNA]</scope>
</reference>
<dbReference type="EMBL" id="LS974623">
    <property type="protein sequence ID" value="CAG7901550.1"/>
    <property type="molecule type" value="Genomic_DNA"/>
</dbReference>